<protein>
    <submittedName>
        <fullName evidence="1">Major facilitator family transporter</fullName>
    </submittedName>
</protein>
<sequence length="48" mass="5444">MVYGLAGFGYIITATYLPLYLSGSLQSVDPVHLWRCLVWRPRVLPHLA</sequence>
<accession>A0A378F516</accession>
<name>A0A378F516_KLEPN</name>
<reference evidence="1 2" key="1">
    <citation type="submission" date="2018-06" db="EMBL/GenBank/DDBJ databases">
        <authorList>
            <consortium name="Pathogen Informatics"/>
            <person name="Doyle S."/>
        </authorList>
    </citation>
    <scope>NUCLEOTIDE SEQUENCE [LARGE SCALE GENOMIC DNA]</scope>
    <source>
        <strain evidence="1 2">NCTC9617</strain>
    </source>
</reference>
<proteinExistence type="predicted"/>
<evidence type="ECO:0000313" key="1">
    <source>
        <dbReference type="EMBL" id="STW39259.1"/>
    </source>
</evidence>
<dbReference type="Proteomes" id="UP000255167">
    <property type="component" value="Unassembled WGS sequence"/>
</dbReference>
<dbReference type="AlphaFoldDB" id="A0A378F516"/>
<dbReference type="EMBL" id="UGNC01000004">
    <property type="protein sequence ID" value="STW39259.1"/>
    <property type="molecule type" value="Genomic_DNA"/>
</dbReference>
<evidence type="ECO:0000313" key="2">
    <source>
        <dbReference type="Proteomes" id="UP000255167"/>
    </source>
</evidence>
<gene>
    <name evidence="1" type="ORF">NCTC9617_00781</name>
</gene>
<organism evidence="1 2">
    <name type="scientific">Klebsiella pneumoniae</name>
    <dbReference type="NCBI Taxonomy" id="573"/>
    <lineage>
        <taxon>Bacteria</taxon>
        <taxon>Pseudomonadati</taxon>
        <taxon>Pseudomonadota</taxon>
        <taxon>Gammaproteobacteria</taxon>
        <taxon>Enterobacterales</taxon>
        <taxon>Enterobacteriaceae</taxon>
        <taxon>Klebsiella/Raoultella group</taxon>
        <taxon>Klebsiella</taxon>
        <taxon>Klebsiella pneumoniae complex</taxon>
    </lineage>
</organism>